<protein>
    <submittedName>
        <fullName evidence="2">Type ISP restriction/modification enzyme</fullName>
    </submittedName>
</protein>
<comment type="caution">
    <text evidence="2">The sequence shown here is derived from an EMBL/GenBank/DDBJ whole genome shotgun (WGS) entry which is preliminary data.</text>
</comment>
<organism evidence="2 3">
    <name type="scientific">Floridaenema aerugineum BLCC-F46</name>
    <dbReference type="NCBI Taxonomy" id="3153654"/>
    <lineage>
        <taxon>Bacteria</taxon>
        <taxon>Bacillati</taxon>
        <taxon>Cyanobacteriota</taxon>
        <taxon>Cyanophyceae</taxon>
        <taxon>Oscillatoriophycideae</taxon>
        <taxon>Aerosakkonematales</taxon>
        <taxon>Aerosakkonemataceae</taxon>
        <taxon>Floridanema</taxon>
        <taxon>Floridanema aerugineum</taxon>
    </lineage>
</organism>
<name>A0ABV4X4I3_9CYAN</name>
<evidence type="ECO:0000259" key="1">
    <source>
        <dbReference type="Pfam" id="PF18135"/>
    </source>
</evidence>
<proteinExistence type="predicted"/>
<reference evidence="2 3" key="1">
    <citation type="submission" date="2024-09" db="EMBL/GenBank/DDBJ databases">
        <title>Floridaenema gen nov. (Aerosakkonemataceae, Aerosakkonematales ord. nov., Cyanobacteria) from benthic tropical and subtropical fresh waters, with the description of four new species.</title>
        <authorList>
            <person name="Moretto J.A."/>
            <person name="Berthold D.E."/>
            <person name="Lefler F.W."/>
            <person name="Huang I.-S."/>
            <person name="Laughinghouse H. IV."/>
        </authorList>
    </citation>
    <scope>NUCLEOTIDE SEQUENCE [LARGE SCALE GENOMIC DNA]</scope>
    <source>
        <strain evidence="2 3">BLCC-F46</strain>
    </source>
</reference>
<accession>A0ABV4X4I3</accession>
<sequence>MKKAKIFYFTLQDEQTKEDKLSWVERMSFEEIAFDHVTPDQKENWINLTDNDFDTFLPIIDKEVKAGQSDEGIFQLFSAGIKTQRDEWVYDLSRETLVDKAQYMINVYQHRLTHGIPIKPDIKWDRELEKYLSRKIQKYFDSSNIRKSLNRPFAKKFIYFDKHFNAMVLQCPKMFPTNSSTNKVIAVTNHTQIPFLVQATDCLPSHDVGGRPTQCLPLYRYDENGNRIDNITDWGLTQFQTHYKNTTITKQEIFHYTYAVLHHPAYRQKYELNLKREFPRLPFYADFHQWAQWGKTLMELHLNYETIEPYKLTRQEIASKDQPKAKLKADKENGQIILDENTQLSGVPAVAWEYKLGNRSALEWILDQYKEKKPKDPTIAKLFNTYRFADYKEQVIDLLPRVCTVSVKTMEIISQMPDIVEHFLSL</sequence>
<gene>
    <name evidence="2" type="ORF">ACE1CC_12540</name>
</gene>
<keyword evidence="3" id="KW-1185">Reference proteome</keyword>
<feature type="domain" description="Type ISP restriction-modification enzyme LLaBIII C-terminal specificity" evidence="1">
    <location>
        <begin position="73"/>
        <end position="398"/>
    </location>
</feature>
<evidence type="ECO:0000313" key="3">
    <source>
        <dbReference type="Proteomes" id="UP001576774"/>
    </source>
</evidence>
<evidence type="ECO:0000313" key="2">
    <source>
        <dbReference type="EMBL" id="MFB2877673.1"/>
    </source>
</evidence>
<dbReference type="Proteomes" id="UP001576774">
    <property type="component" value="Unassembled WGS sequence"/>
</dbReference>
<dbReference type="InterPro" id="IPR041635">
    <property type="entry name" value="Type_ISP_LLaBIII_C"/>
</dbReference>
<dbReference type="Pfam" id="PF18135">
    <property type="entry name" value="Type_ISP_C"/>
    <property type="match status" value="1"/>
</dbReference>
<dbReference type="RefSeq" id="WP_413270770.1">
    <property type="nucleotide sequence ID" value="NZ_JBHFNQ010000097.1"/>
</dbReference>
<dbReference type="EMBL" id="JBHFNQ010000097">
    <property type="protein sequence ID" value="MFB2877673.1"/>
    <property type="molecule type" value="Genomic_DNA"/>
</dbReference>